<protein>
    <submittedName>
        <fullName evidence="2">Uncharacterized protein</fullName>
    </submittedName>
</protein>
<dbReference type="EMBL" id="CP001227">
    <property type="protein sequence ID" value="ACR47184.1"/>
    <property type="molecule type" value="Genomic_DNA"/>
</dbReference>
<accession>C4K0T3</accession>
<dbReference type="AlphaFoldDB" id="C4K0T3"/>
<sequence>MKSKNTILLLVVIIKYIQNMLFQSLNLYSILVAGLTATFIVFMRQLSYYKQQIINKDLKIIPAYFDKKMLYKILNNNCDRYSALEMIKSYFKLKTARSLSYEELENDKQLSELFRDSLNYFIDDFISKSDKSVTVNKVFSIQDEHNNTHKSYAFLEKNKISDKTHQMLIYVKVHYIMTKDDEESLNTFINLAKIM</sequence>
<name>C4K0T3_RICPU</name>
<dbReference type="HOGENOM" id="CLU_130409_1_0_5"/>
<organism evidence="2 3">
    <name type="scientific">Rickettsia peacockii (strain Rustic)</name>
    <dbReference type="NCBI Taxonomy" id="562019"/>
    <lineage>
        <taxon>Bacteria</taxon>
        <taxon>Pseudomonadati</taxon>
        <taxon>Pseudomonadota</taxon>
        <taxon>Alphaproteobacteria</taxon>
        <taxon>Rickettsiales</taxon>
        <taxon>Rickettsiaceae</taxon>
        <taxon>Rickettsieae</taxon>
        <taxon>Rickettsia</taxon>
        <taxon>spotted fever group</taxon>
    </lineage>
</organism>
<reference evidence="2 3" key="1">
    <citation type="journal article" date="2009" name="PLoS ONE">
        <title>Genome sequence of the endosymbiont Rickettsia peacockii and comparison with virulent Rickettsia rickettsii: identification of virulence factors.</title>
        <authorList>
            <person name="Felsheim R.F."/>
            <person name="Kurtti T.J."/>
            <person name="Munderloh U.G."/>
        </authorList>
    </citation>
    <scope>NUCLEOTIDE SEQUENCE [LARGE SCALE GENOMIC DNA]</scope>
    <source>
        <strain evidence="2 3">Rustic</strain>
    </source>
</reference>
<keyword evidence="1" id="KW-1133">Transmembrane helix</keyword>
<evidence type="ECO:0000313" key="2">
    <source>
        <dbReference type="EMBL" id="ACR47184.1"/>
    </source>
</evidence>
<evidence type="ECO:0000313" key="3">
    <source>
        <dbReference type="Proteomes" id="UP000005015"/>
    </source>
</evidence>
<proteinExistence type="predicted"/>
<feature type="transmembrane region" description="Helical" evidence="1">
    <location>
        <begin position="20"/>
        <end position="42"/>
    </location>
</feature>
<keyword evidence="3" id="KW-1185">Reference proteome</keyword>
<dbReference type="KEGG" id="rpk:RPR_01425"/>
<gene>
    <name evidence="2" type="ordered locus">RPR_01425</name>
</gene>
<evidence type="ECO:0000256" key="1">
    <source>
        <dbReference type="SAM" id="Phobius"/>
    </source>
</evidence>
<dbReference type="Proteomes" id="UP000005015">
    <property type="component" value="Chromosome"/>
</dbReference>
<keyword evidence="1" id="KW-0472">Membrane</keyword>
<keyword evidence="1" id="KW-0812">Transmembrane</keyword>